<dbReference type="AlphaFoldDB" id="A0A1J0KTI5"/>
<evidence type="ECO:0000313" key="4">
    <source>
        <dbReference type="Proteomes" id="UP000182521"/>
    </source>
</evidence>
<dbReference type="KEGG" id="frc:KX01_776"/>
<sequence>MNMALYYPSLGYYTSSKDKVSEYGDFITATSQTSIFATVFANQFADVLKKLGKDSNIVEFGAGTGKFAVDCMNELNRLNVLPQKYFIIELSNDLKFRQQAYIKEHVPENLQDKFIWLTELPKEQIKGVIFANEVLDAMPVDIFRKSDTKIFQQGVSISEGELKLIDLPINDKRFSSEIDKVLADGITFSEDYTSELNTWIKPWIKSISEALKQGVVFLCDYGYHRSLYYLPERNMGTLACYYRHKVNYDPFLNIGEQDITAHVDFTSVAEAVNDCEFEIEGYMTQANFLKRANVSEIFLEIRKRLDQKYLAKYSQDLKELLLGDKLAETFKVFCFSRGVDEILEVFDNDDNLDYLL</sequence>
<dbReference type="GO" id="GO:0035243">
    <property type="term" value="F:protein-arginine omega-N symmetric methyltransferase activity"/>
    <property type="evidence" value="ECO:0007669"/>
    <property type="project" value="TreeGrafter"/>
</dbReference>
<evidence type="ECO:0000313" key="3">
    <source>
        <dbReference type="EMBL" id="APC97065.1"/>
    </source>
</evidence>
<proteinExistence type="predicted"/>
<dbReference type="InterPro" id="IPR038375">
    <property type="entry name" value="NDUFAF7_sf"/>
</dbReference>
<protein>
    <submittedName>
        <fullName evidence="3">S-adenosyl-L-methionine-dependent methyltransferase family protein</fullName>
    </submittedName>
</protein>
<organism evidence="3 4">
    <name type="scientific">Francisella frigiditurris</name>
    <dbReference type="NCBI Taxonomy" id="1542390"/>
    <lineage>
        <taxon>Bacteria</taxon>
        <taxon>Pseudomonadati</taxon>
        <taxon>Pseudomonadota</taxon>
        <taxon>Gammaproteobacteria</taxon>
        <taxon>Thiotrichales</taxon>
        <taxon>Francisellaceae</taxon>
        <taxon>Francisella</taxon>
    </lineage>
</organism>
<keyword evidence="1 3" id="KW-0489">Methyltransferase</keyword>
<dbReference type="OrthoDB" id="9794208at2"/>
<dbReference type="Proteomes" id="UP000182521">
    <property type="component" value="Chromosome"/>
</dbReference>
<dbReference type="InterPro" id="IPR029063">
    <property type="entry name" value="SAM-dependent_MTases_sf"/>
</dbReference>
<dbReference type="Gene3D" id="3.40.50.12710">
    <property type="match status" value="1"/>
</dbReference>
<dbReference type="PANTHER" id="PTHR12049:SF7">
    <property type="entry name" value="PROTEIN ARGININE METHYLTRANSFERASE NDUFAF7, MITOCHONDRIAL"/>
    <property type="match status" value="1"/>
</dbReference>
<dbReference type="STRING" id="1542390.KX01_776"/>
<accession>A0A1J0KTI5</accession>
<dbReference type="EMBL" id="CP009654">
    <property type="protein sequence ID" value="APC97065.1"/>
    <property type="molecule type" value="Genomic_DNA"/>
</dbReference>
<reference evidence="4" key="1">
    <citation type="submission" date="2014-10" db="EMBL/GenBank/DDBJ databases">
        <authorList>
            <person name="Kuske C.R."/>
            <person name="Challacombe J.F."/>
            <person name="Daligault H.E."/>
            <person name="Davenport K.W."/>
            <person name="Johnson S.L."/>
            <person name="Siddaramappa S."/>
            <person name="Petersen J.M."/>
        </authorList>
    </citation>
    <scope>NUCLEOTIDE SEQUENCE [LARGE SCALE GENOMIC DNA]</scope>
    <source>
        <strain evidence="4">CA97-1460</strain>
    </source>
</reference>
<keyword evidence="4" id="KW-1185">Reference proteome</keyword>
<dbReference type="InterPro" id="IPR003788">
    <property type="entry name" value="NDUFAF7"/>
</dbReference>
<dbReference type="SUPFAM" id="SSF53335">
    <property type="entry name" value="S-adenosyl-L-methionine-dependent methyltransferases"/>
    <property type="match status" value="1"/>
</dbReference>
<name>A0A1J0KTI5_9GAMM</name>
<evidence type="ECO:0000256" key="2">
    <source>
        <dbReference type="ARBA" id="ARBA00022679"/>
    </source>
</evidence>
<dbReference type="PANTHER" id="PTHR12049">
    <property type="entry name" value="PROTEIN ARGININE METHYLTRANSFERASE NDUFAF7, MITOCHONDRIAL"/>
    <property type="match status" value="1"/>
</dbReference>
<dbReference type="Pfam" id="PF02636">
    <property type="entry name" value="Methyltransf_28"/>
    <property type="match status" value="1"/>
</dbReference>
<evidence type="ECO:0000256" key="1">
    <source>
        <dbReference type="ARBA" id="ARBA00022603"/>
    </source>
</evidence>
<gene>
    <name evidence="3" type="ORF">KX01_776</name>
</gene>
<dbReference type="GO" id="GO:0032259">
    <property type="term" value="P:methylation"/>
    <property type="evidence" value="ECO:0007669"/>
    <property type="project" value="UniProtKB-KW"/>
</dbReference>
<keyword evidence="2 3" id="KW-0808">Transferase</keyword>